<dbReference type="AlphaFoldDB" id="A0A8A2VG68"/>
<keyword evidence="1" id="KW-0472">Membrane</keyword>
<organism evidence="3 4">
    <name type="scientific">Haloterrigena alkaliphila</name>
    <dbReference type="NCBI Taxonomy" id="2816475"/>
    <lineage>
        <taxon>Archaea</taxon>
        <taxon>Methanobacteriati</taxon>
        <taxon>Methanobacteriota</taxon>
        <taxon>Stenosarchaea group</taxon>
        <taxon>Halobacteria</taxon>
        <taxon>Halobacteriales</taxon>
        <taxon>Natrialbaceae</taxon>
        <taxon>Haloterrigena</taxon>
    </lineage>
</organism>
<evidence type="ECO:0000313" key="3">
    <source>
        <dbReference type="EMBL" id="QSX01134.1"/>
    </source>
</evidence>
<dbReference type="PANTHER" id="PTHR38138:SF1">
    <property type="entry name" value="ARCHAEAL TYPE IV PILIN N-TERMINAL DOMAIN-CONTAINING PROTEIN"/>
    <property type="match status" value="1"/>
</dbReference>
<reference evidence="3 4" key="1">
    <citation type="submission" date="2021-03" db="EMBL/GenBank/DDBJ databases">
        <title>Haloterrigena longa sp. nov. and Haloterrigena limicola sp. nov., extremely halophilic archaea isolated from a salt lake.</title>
        <authorList>
            <person name="Henglin C."/>
        </authorList>
    </citation>
    <scope>NUCLEOTIDE SEQUENCE [LARGE SCALE GENOMIC DNA]</scope>
    <source>
        <strain evidence="3 4">KZCA68</strain>
    </source>
</reference>
<dbReference type="InterPro" id="IPR013373">
    <property type="entry name" value="Flagellin/pilin_N_arc"/>
</dbReference>
<dbReference type="Proteomes" id="UP000663203">
    <property type="component" value="Chromosome"/>
</dbReference>
<dbReference type="RefSeq" id="WP_207290848.1">
    <property type="nucleotide sequence ID" value="NZ_CP071462.1"/>
</dbReference>
<dbReference type="EMBL" id="CP071462">
    <property type="protein sequence ID" value="QSX01134.1"/>
    <property type="molecule type" value="Genomic_DNA"/>
</dbReference>
<dbReference type="PANTHER" id="PTHR38138">
    <property type="entry name" value="VNG6441H"/>
    <property type="match status" value="1"/>
</dbReference>
<evidence type="ECO:0000259" key="2">
    <source>
        <dbReference type="Pfam" id="PF07790"/>
    </source>
</evidence>
<accession>A0A8A2VG68</accession>
<feature type="transmembrane region" description="Helical" evidence="1">
    <location>
        <begin position="21"/>
        <end position="44"/>
    </location>
</feature>
<proteinExistence type="predicted"/>
<evidence type="ECO:0000256" key="1">
    <source>
        <dbReference type="SAM" id="Phobius"/>
    </source>
</evidence>
<keyword evidence="4" id="KW-1185">Reference proteome</keyword>
<dbReference type="Pfam" id="PF07790">
    <property type="entry name" value="Pilin_N"/>
    <property type="match status" value="1"/>
</dbReference>
<dbReference type="InterPro" id="IPR012859">
    <property type="entry name" value="Pilin_N_archaeal"/>
</dbReference>
<feature type="domain" description="Archaeal Type IV pilin N-terminal" evidence="2">
    <location>
        <begin position="13"/>
        <end position="87"/>
    </location>
</feature>
<sequence length="163" mass="16640">MSRPLIVRESDQRGISPVVGLIALVALTVCLAAAVAVGVGTVSLEASGPTAAFDLTANGTESSIVVEHRSGDPIDVSALSVTIAVNGERLDEQPPVPFVGARGFDGTPDGPFNARADSEWRAGERAGIVVAGTNDPEIDSGDTITVTLAVDGYRVAALETTAR</sequence>
<dbReference type="NCBIfam" id="TIGR02537">
    <property type="entry name" value="arch_flag_Nterm"/>
    <property type="match status" value="1"/>
</dbReference>
<evidence type="ECO:0000313" key="4">
    <source>
        <dbReference type="Proteomes" id="UP000663203"/>
    </source>
</evidence>
<name>A0A8A2VG68_9EURY</name>
<gene>
    <name evidence="3" type="ORF">J0X25_04035</name>
</gene>
<keyword evidence="1" id="KW-0812">Transmembrane</keyword>
<keyword evidence="1" id="KW-1133">Transmembrane helix</keyword>
<dbReference type="GeneID" id="63186446"/>
<protein>
    <submittedName>
        <fullName evidence="3">Type IV pilin N-terminal domain-containing protein</fullName>
    </submittedName>
</protein>
<dbReference type="KEGG" id="hakz:J0X25_04035"/>